<feature type="domain" description="PIR2-like helical" evidence="1">
    <location>
        <begin position="52"/>
        <end position="152"/>
    </location>
</feature>
<dbReference type="InterPro" id="IPR046527">
    <property type="entry name" value="PIR2-like_helical"/>
</dbReference>
<dbReference type="Pfam" id="PF20235">
    <property type="entry name" value="PIR2-like_helical"/>
    <property type="match status" value="1"/>
</dbReference>
<dbReference type="EnsemblPlants" id="AET6Gv20956800.1">
    <property type="protein sequence ID" value="AET6Gv20956800.1"/>
    <property type="gene ID" value="AET6Gv20956800"/>
</dbReference>
<protein>
    <recommendedName>
        <fullName evidence="1">PIR2-like helical domain-containing protein</fullName>
    </recommendedName>
</protein>
<dbReference type="Gramene" id="AET6Gv20956800.1">
    <property type="protein sequence ID" value="AET6Gv20956800.1"/>
    <property type="gene ID" value="AET6Gv20956800"/>
</dbReference>
<reference evidence="3" key="2">
    <citation type="journal article" date="2017" name="Nat. Plants">
        <title>The Aegilops tauschii genome reveals multiple impacts of transposons.</title>
        <authorList>
            <person name="Zhao G."/>
            <person name="Zou C."/>
            <person name="Li K."/>
            <person name="Wang K."/>
            <person name="Li T."/>
            <person name="Gao L."/>
            <person name="Zhang X."/>
            <person name="Wang H."/>
            <person name="Yang Z."/>
            <person name="Liu X."/>
            <person name="Jiang W."/>
            <person name="Mao L."/>
            <person name="Kong X."/>
            <person name="Jiao Y."/>
            <person name="Jia J."/>
        </authorList>
    </citation>
    <scope>NUCLEOTIDE SEQUENCE [LARGE SCALE GENOMIC DNA]</scope>
    <source>
        <strain evidence="3">cv. AL8/78</strain>
    </source>
</reference>
<reference evidence="3" key="1">
    <citation type="journal article" date="2014" name="Science">
        <title>Ancient hybridizations among the ancestral genomes of bread wheat.</title>
        <authorList>
            <consortium name="International Wheat Genome Sequencing Consortium,"/>
            <person name="Marcussen T."/>
            <person name="Sandve S.R."/>
            <person name="Heier L."/>
            <person name="Spannagl M."/>
            <person name="Pfeifer M."/>
            <person name="Jakobsen K.S."/>
            <person name="Wulff B.B."/>
            <person name="Steuernagel B."/>
            <person name="Mayer K.F."/>
            <person name="Olsen O.A."/>
        </authorList>
    </citation>
    <scope>NUCLEOTIDE SEQUENCE [LARGE SCALE GENOMIC DNA]</scope>
    <source>
        <strain evidence="3">cv. AL8/78</strain>
    </source>
</reference>
<evidence type="ECO:0000259" key="1">
    <source>
        <dbReference type="Pfam" id="PF20235"/>
    </source>
</evidence>
<organism evidence="2 3">
    <name type="scientific">Aegilops tauschii subsp. strangulata</name>
    <name type="common">Goatgrass</name>
    <dbReference type="NCBI Taxonomy" id="200361"/>
    <lineage>
        <taxon>Eukaryota</taxon>
        <taxon>Viridiplantae</taxon>
        <taxon>Streptophyta</taxon>
        <taxon>Embryophyta</taxon>
        <taxon>Tracheophyta</taxon>
        <taxon>Spermatophyta</taxon>
        <taxon>Magnoliopsida</taxon>
        <taxon>Liliopsida</taxon>
        <taxon>Poales</taxon>
        <taxon>Poaceae</taxon>
        <taxon>BOP clade</taxon>
        <taxon>Pooideae</taxon>
        <taxon>Triticodae</taxon>
        <taxon>Triticeae</taxon>
        <taxon>Triticinae</taxon>
        <taxon>Aegilops</taxon>
    </lineage>
</organism>
<dbReference type="AlphaFoldDB" id="A0A453Q2N7"/>
<evidence type="ECO:0000313" key="2">
    <source>
        <dbReference type="EnsemblPlants" id="AET6Gv20956800.1"/>
    </source>
</evidence>
<proteinExistence type="predicted"/>
<dbReference type="PANTHER" id="PTHR33120:SF57">
    <property type="entry name" value="PIR2-LIKE HELICAL DOMAIN-CONTAINING PROTEIN"/>
    <property type="match status" value="1"/>
</dbReference>
<reference evidence="2" key="5">
    <citation type="journal article" date="2021" name="G3 (Bethesda)">
        <title>Aegilops tauschii genome assembly Aet v5.0 features greater sequence contiguity and improved annotation.</title>
        <authorList>
            <person name="Wang L."/>
            <person name="Zhu T."/>
            <person name="Rodriguez J.C."/>
            <person name="Deal K.R."/>
            <person name="Dubcovsky J."/>
            <person name="McGuire P.E."/>
            <person name="Lux T."/>
            <person name="Spannagl M."/>
            <person name="Mayer K.F.X."/>
            <person name="Baldrich P."/>
            <person name="Meyers B.C."/>
            <person name="Huo N."/>
            <person name="Gu Y.Q."/>
            <person name="Zhou H."/>
            <person name="Devos K.M."/>
            <person name="Bennetzen J.L."/>
            <person name="Unver T."/>
            <person name="Budak H."/>
            <person name="Gulick P.J."/>
            <person name="Galiba G."/>
            <person name="Kalapos B."/>
            <person name="Nelson D.R."/>
            <person name="Li P."/>
            <person name="You F.M."/>
            <person name="Luo M.C."/>
            <person name="Dvorak J."/>
        </authorList>
    </citation>
    <scope>NUCLEOTIDE SEQUENCE [LARGE SCALE GENOMIC DNA]</scope>
    <source>
        <strain evidence="2">cv. AL8/78</strain>
    </source>
</reference>
<sequence>LPSMEAAAPFAALRVYGPSNFRDEELVFNSGEIGRLQSELLAKIQSCYGRARQLPGVFDAGFCFGLLDPVSNIVAGASIARAAVDAKEEAEEERSLPGARLGEPDLIGDMNRRSFHGLVAFLTALFPHLTNAMAIWYLNEARLDPLVAAHLIIKRRGMERSFGFASDTTAAAVETALRCAAASAQHPNPSQFALGWKLLSHSDLNNVAAVLPSSANSDHSDESFATAIAMVDNALLKEPSLSAHLSFQPGEIMGARLCSPP</sequence>
<dbReference type="PANTHER" id="PTHR33120">
    <property type="entry name" value="EXPRESSED PROTEIN-RELATED"/>
    <property type="match status" value="1"/>
</dbReference>
<name>A0A453Q2N7_AEGTS</name>
<evidence type="ECO:0000313" key="3">
    <source>
        <dbReference type="Proteomes" id="UP000015105"/>
    </source>
</evidence>
<dbReference type="Proteomes" id="UP000015105">
    <property type="component" value="Chromosome 6D"/>
</dbReference>
<reference evidence="2" key="4">
    <citation type="submission" date="2019-03" db="UniProtKB">
        <authorList>
            <consortium name="EnsemblPlants"/>
        </authorList>
    </citation>
    <scope>IDENTIFICATION</scope>
</reference>
<reference evidence="2" key="3">
    <citation type="journal article" date="2017" name="Nature">
        <title>Genome sequence of the progenitor of the wheat D genome Aegilops tauschii.</title>
        <authorList>
            <person name="Luo M.C."/>
            <person name="Gu Y.Q."/>
            <person name="Puiu D."/>
            <person name="Wang H."/>
            <person name="Twardziok S.O."/>
            <person name="Deal K.R."/>
            <person name="Huo N."/>
            <person name="Zhu T."/>
            <person name="Wang L."/>
            <person name="Wang Y."/>
            <person name="McGuire P.E."/>
            <person name="Liu S."/>
            <person name="Long H."/>
            <person name="Ramasamy R.K."/>
            <person name="Rodriguez J.C."/>
            <person name="Van S.L."/>
            <person name="Yuan L."/>
            <person name="Wang Z."/>
            <person name="Xia Z."/>
            <person name="Xiao L."/>
            <person name="Anderson O.D."/>
            <person name="Ouyang S."/>
            <person name="Liang Y."/>
            <person name="Zimin A.V."/>
            <person name="Pertea G."/>
            <person name="Qi P."/>
            <person name="Bennetzen J.L."/>
            <person name="Dai X."/>
            <person name="Dawson M.W."/>
            <person name="Muller H.G."/>
            <person name="Kugler K."/>
            <person name="Rivarola-Duarte L."/>
            <person name="Spannagl M."/>
            <person name="Mayer K.F.X."/>
            <person name="Lu F.H."/>
            <person name="Bevan M.W."/>
            <person name="Leroy P."/>
            <person name="Li P."/>
            <person name="You F.M."/>
            <person name="Sun Q."/>
            <person name="Liu Z."/>
            <person name="Lyons E."/>
            <person name="Wicker T."/>
            <person name="Salzberg S.L."/>
            <person name="Devos K.M."/>
            <person name="Dvorak J."/>
        </authorList>
    </citation>
    <scope>NUCLEOTIDE SEQUENCE [LARGE SCALE GENOMIC DNA]</scope>
    <source>
        <strain evidence="2">cv. AL8/78</strain>
    </source>
</reference>
<accession>A0A453Q2N7</accession>
<keyword evidence="3" id="KW-1185">Reference proteome</keyword>